<dbReference type="EMBL" id="RJVG01000001">
    <property type="protein sequence ID" value="ROR31773.1"/>
    <property type="molecule type" value="Genomic_DNA"/>
</dbReference>
<dbReference type="AlphaFoldDB" id="A0A3N1XYT8"/>
<evidence type="ECO:0000313" key="3">
    <source>
        <dbReference type="Proteomes" id="UP000273083"/>
    </source>
</evidence>
<comment type="caution">
    <text evidence="2">The sequence shown here is derived from an EMBL/GenBank/DDBJ whole genome shotgun (WGS) entry which is preliminary data.</text>
</comment>
<accession>A0A3N1XYT8</accession>
<gene>
    <name evidence="2" type="ORF">EDD66_101391</name>
</gene>
<dbReference type="Proteomes" id="UP000273083">
    <property type="component" value="Unassembled WGS sequence"/>
</dbReference>
<proteinExistence type="predicted"/>
<reference evidence="2 3" key="1">
    <citation type="submission" date="2018-11" db="EMBL/GenBank/DDBJ databases">
        <title>Genomic Encyclopedia of Type Strains, Phase IV (KMG-IV): sequencing the most valuable type-strain genomes for metagenomic binning, comparative biology and taxonomic classification.</title>
        <authorList>
            <person name="Goeker M."/>
        </authorList>
    </citation>
    <scope>NUCLEOTIDE SEQUENCE [LARGE SCALE GENOMIC DNA]</scope>
    <source>
        <strain evidence="2 3">DSM 26537</strain>
    </source>
</reference>
<evidence type="ECO:0000256" key="1">
    <source>
        <dbReference type="SAM" id="Coils"/>
    </source>
</evidence>
<name>A0A3N1XYT8_9FIRM</name>
<evidence type="ECO:0000313" key="2">
    <source>
        <dbReference type="EMBL" id="ROR31773.1"/>
    </source>
</evidence>
<dbReference type="OrthoDB" id="9872192at2"/>
<keyword evidence="3" id="KW-1185">Reference proteome</keyword>
<feature type="coiled-coil region" evidence="1">
    <location>
        <begin position="3"/>
        <end position="68"/>
    </location>
</feature>
<dbReference type="RefSeq" id="WP_123607861.1">
    <property type="nucleotide sequence ID" value="NZ_RJVG01000001.1"/>
</dbReference>
<protein>
    <submittedName>
        <fullName evidence="2">Uncharacterized protein</fullName>
    </submittedName>
</protein>
<organism evidence="2 3">
    <name type="scientific">Mobilisporobacter senegalensis</name>
    <dbReference type="NCBI Taxonomy" id="1329262"/>
    <lineage>
        <taxon>Bacteria</taxon>
        <taxon>Bacillati</taxon>
        <taxon>Bacillota</taxon>
        <taxon>Clostridia</taxon>
        <taxon>Lachnospirales</taxon>
        <taxon>Lachnospiraceae</taxon>
        <taxon>Mobilisporobacter</taxon>
    </lineage>
</organism>
<keyword evidence="1" id="KW-0175">Coiled coil</keyword>
<sequence length="269" mass="30422">MKLDKLYDILSDVEERLDSASDKIKDTLSDVGEKVSNYGDKLSDKISNASTKKAMEIEKEAKENYENNMSNYDKWQTQMESDLSSGKVDAEGVKAAADKSGYNINIDDNGTPGNTSDDTIDWKNTKASNYEDFKNKRESAEDKAYNIDKFHNGLANAIDKIAGVKEYIPSIKVDEDINDMIGSIDVLIGDYQTNILERLKTVTSKINGNVEWIGKAKDRSLVMMDTYQIYAEDIGYFFEAMKVHMNSLTENTESFYSTSSNIRKLQEYQ</sequence>